<reference evidence="2 3" key="1">
    <citation type="submission" date="2019-05" db="EMBL/GenBank/DDBJ databases">
        <title>Another draft genome of Portunus trituberculatus and its Hox gene families provides insights of decapod evolution.</title>
        <authorList>
            <person name="Jeong J.-H."/>
            <person name="Song I."/>
            <person name="Kim S."/>
            <person name="Choi T."/>
            <person name="Kim D."/>
            <person name="Ryu S."/>
            <person name="Kim W."/>
        </authorList>
    </citation>
    <scope>NUCLEOTIDE SEQUENCE [LARGE SCALE GENOMIC DNA]</scope>
    <source>
        <tissue evidence="2">Muscle</tissue>
    </source>
</reference>
<gene>
    <name evidence="2" type="ORF">E2C01_039934</name>
</gene>
<organism evidence="2 3">
    <name type="scientific">Portunus trituberculatus</name>
    <name type="common">Swimming crab</name>
    <name type="synonym">Neptunus trituberculatus</name>
    <dbReference type="NCBI Taxonomy" id="210409"/>
    <lineage>
        <taxon>Eukaryota</taxon>
        <taxon>Metazoa</taxon>
        <taxon>Ecdysozoa</taxon>
        <taxon>Arthropoda</taxon>
        <taxon>Crustacea</taxon>
        <taxon>Multicrustacea</taxon>
        <taxon>Malacostraca</taxon>
        <taxon>Eumalacostraca</taxon>
        <taxon>Eucarida</taxon>
        <taxon>Decapoda</taxon>
        <taxon>Pleocyemata</taxon>
        <taxon>Brachyura</taxon>
        <taxon>Eubrachyura</taxon>
        <taxon>Portunoidea</taxon>
        <taxon>Portunidae</taxon>
        <taxon>Portuninae</taxon>
        <taxon>Portunus</taxon>
    </lineage>
</organism>
<evidence type="ECO:0000313" key="2">
    <source>
        <dbReference type="EMBL" id="MPC46221.1"/>
    </source>
</evidence>
<feature type="compositionally biased region" description="Polar residues" evidence="1">
    <location>
        <begin position="66"/>
        <end position="75"/>
    </location>
</feature>
<comment type="caution">
    <text evidence="2">The sequence shown here is derived from an EMBL/GenBank/DDBJ whole genome shotgun (WGS) entry which is preliminary data.</text>
</comment>
<dbReference type="Proteomes" id="UP000324222">
    <property type="component" value="Unassembled WGS sequence"/>
</dbReference>
<feature type="region of interest" description="Disordered" evidence="1">
    <location>
        <begin position="21"/>
        <end position="91"/>
    </location>
</feature>
<evidence type="ECO:0000313" key="3">
    <source>
        <dbReference type="Proteomes" id="UP000324222"/>
    </source>
</evidence>
<name>A0A5B7FG22_PORTR</name>
<dbReference type="AlphaFoldDB" id="A0A5B7FG22"/>
<sequence length="122" mass="13418">MASVMWLLNNLCIRLNDPRSESFKKKKKKQVQQKGLLRANLDVSSTVNPSPLPSRQAPTTTTTTTIPSISSQTRLQSRRDPHPGLKVQSSRIRHAAVITRGAPPCHDALIAPVGDALIPRHL</sequence>
<accession>A0A5B7FG22</accession>
<proteinExistence type="predicted"/>
<keyword evidence="3" id="KW-1185">Reference proteome</keyword>
<protein>
    <submittedName>
        <fullName evidence="2">Uncharacterized protein</fullName>
    </submittedName>
</protein>
<dbReference type="EMBL" id="VSRR010007103">
    <property type="protein sequence ID" value="MPC46221.1"/>
    <property type="molecule type" value="Genomic_DNA"/>
</dbReference>
<evidence type="ECO:0000256" key="1">
    <source>
        <dbReference type="SAM" id="MobiDB-lite"/>
    </source>
</evidence>